<dbReference type="Proteomes" id="UP000053070">
    <property type="component" value="Unassembled WGS sequence"/>
</dbReference>
<feature type="region of interest" description="Disordered" evidence="5">
    <location>
        <begin position="1"/>
        <end position="31"/>
    </location>
</feature>
<dbReference type="InterPro" id="IPR006664">
    <property type="entry name" value="OMP_bac"/>
</dbReference>
<evidence type="ECO:0000313" key="7">
    <source>
        <dbReference type="EMBL" id="KLE32215.1"/>
    </source>
</evidence>
<sequence length="139" mass="15015">MREDVEEEAAAASPQPEEPAEPVEITLSFPDGPEISQAAERRLIGLLQEDAMDEDWPVILAGHTDSGGNDAANLRASRSRAEAVAAWLVERGVDNDRIEVIAFGEQNPLAPNALPDGTPNEEGRRQNRRVEITIAPPGD</sequence>
<dbReference type="STRING" id="502682.BMF35_a0779"/>
<dbReference type="Gene3D" id="3.30.1330.60">
    <property type="entry name" value="OmpA-like domain"/>
    <property type="match status" value="1"/>
</dbReference>
<dbReference type="PANTHER" id="PTHR30329">
    <property type="entry name" value="STATOR ELEMENT OF FLAGELLAR MOTOR COMPLEX"/>
    <property type="match status" value="1"/>
</dbReference>
<accession>A0A0G9MNE0</accession>
<gene>
    <name evidence="7" type="ORF">AAW01_08875</name>
</gene>
<feature type="domain" description="OmpA-like" evidence="6">
    <location>
        <begin position="16"/>
        <end position="138"/>
    </location>
</feature>
<dbReference type="PATRIC" id="fig|502682.8.peg.1811"/>
<keyword evidence="8" id="KW-1185">Reference proteome</keyword>
<name>A0A0G9MNE0_9SPHN</name>
<keyword evidence="3" id="KW-0998">Cell outer membrane</keyword>
<dbReference type="SUPFAM" id="SSF103088">
    <property type="entry name" value="OmpA-like"/>
    <property type="match status" value="1"/>
</dbReference>
<proteinExistence type="predicted"/>
<comment type="subcellular location">
    <subcellularLocation>
        <location evidence="1">Cell outer membrane</location>
    </subcellularLocation>
</comment>
<evidence type="ECO:0000256" key="2">
    <source>
        <dbReference type="ARBA" id="ARBA00023136"/>
    </source>
</evidence>
<evidence type="ECO:0000256" key="1">
    <source>
        <dbReference type="ARBA" id="ARBA00004442"/>
    </source>
</evidence>
<reference evidence="7 8" key="1">
    <citation type="submission" date="2015-04" db="EMBL/GenBank/DDBJ databases">
        <title>The draft genome sequence of Erythrobacr gangjinensis K7-2.</title>
        <authorList>
            <person name="Zhuang L."/>
            <person name="Liu Y."/>
            <person name="Shao Z."/>
        </authorList>
    </citation>
    <scope>NUCLEOTIDE SEQUENCE [LARGE SCALE GENOMIC DNA]</scope>
    <source>
        <strain evidence="7 8">K7-2</strain>
    </source>
</reference>
<feature type="compositionally biased region" description="Basic and acidic residues" evidence="5">
    <location>
        <begin position="121"/>
        <end position="131"/>
    </location>
</feature>
<dbReference type="AlphaFoldDB" id="A0A0G9MNE0"/>
<feature type="region of interest" description="Disordered" evidence="5">
    <location>
        <begin position="108"/>
        <end position="139"/>
    </location>
</feature>
<dbReference type="InterPro" id="IPR050330">
    <property type="entry name" value="Bact_OuterMem_StrucFunc"/>
</dbReference>
<evidence type="ECO:0000313" key="8">
    <source>
        <dbReference type="Proteomes" id="UP000053070"/>
    </source>
</evidence>
<evidence type="ECO:0000256" key="4">
    <source>
        <dbReference type="PROSITE-ProRule" id="PRU00473"/>
    </source>
</evidence>
<comment type="caution">
    <text evidence="7">The sequence shown here is derived from an EMBL/GenBank/DDBJ whole genome shotgun (WGS) entry which is preliminary data.</text>
</comment>
<dbReference type="InterPro" id="IPR006665">
    <property type="entry name" value="OmpA-like"/>
</dbReference>
<dbReference type="PRINTS" id="PR01021">
    <property type="entry name" value="OMPADOMAIN"/>
</dbReference>
<keyword evidence="2 4" id="KW-0472">Membrane</keyword>
<dbReference type="GO" id="GO:0009279">
    <property type="term" value="C:cell outer membrane"/>
    <property type="evidence" value="ECO:0007669"/>
    <property type="project" value="UniProtKB-SubCell"/>
</dbReference>
<evidence type="ECO:0000259" key="6">
    <source>
        <dbReference type="PROSITE" id="PS51123"/>
    </source>
</evidence>
<dbReference type="PANTHER" id="PTHR30329:SF21">
    <property type="entry name" value="LIPOPROTEIN YIAD-RELATED"/>
    <property type="match status" value="1"/>
</dbReference>
<dbReference type="CDD" id="cd07185">
    <property type="entry name" value="OmpA_C-like"/>
    <property type="match status" value="1"/>
</dbReference>
<protein>
    <recommendedName>
        <fullName evidence="6">OmpA-like domain-containing protein</fullName>
    </recommendedName>
</protein>
<dbReference type="Pfam" id="PF00691">
    <property type="entry name" value="OmpA"/>
    <property type="match status" value="1"/>
</dbReference>
<organism evidence="7 8">
    <name type="scientific">Aurantiacibacter gangjinensis</name>
    <dbReference type="NCBI Taxonomy" id="502682"/>
    <lineage>
        <taxon>Bacteria</taxon>
        <taxon>Pseudomonadati</taxon>
        <taxon>Pseudomonadota</taxon>
        <taxon>Alphaproteobacteria</taxon>
        <taxon>Sphingomonadales</taxon>
        <taxon>Erythrobacteraceae</taxon>
        <taxon>Aurantiacibacter</taxon>
    </lineage>
</organism>
<dbReference type="InterPro" id="IPR036737">
    <property type="entry name" value="OmpA-like_sf"/>
</dbReference>
<dbReference type="PROSITE" id="PS51123">
    <property type="entry name" value="OMPA_2"/>
    <property type="match status" value="1"/>
</dbReference>
<evidence type="ECO:0000256" key="3">
    <source>
        <dbReference type="ARBA" id="ARBA00023237"/>
    </source>
</evidence>
<dbReference type="EMBL" id="LBHC01000002">
    <property type="protein sequence ID" value="KLE32215.1"/>
    <property type="molecule type" value="Genomic_DNA"/>
</dbReference>
<evidence type="ECO:0000256" key="5">
    <source>
        <dbReference type="SAM" id="MobiDB-lite"/>
    </source>
</evidence>